<reference evidence="1 2" key="1">
    <citation type="submission" date="2019-01" db="EMBL/GenBank/DDBJ databases">
        <title>Sequencing of cultivated peanut Arachis hypogaea provides insights into genome evolution and oil improvement.</title>
        <authorList>
            <person name="Chen X."/>
        </authorList>
    </citation>
    <scope>NUCLEOTIDE SEQUENCE [LARGE SCALE GENOMIC DNA]</scope>
    <source>
        <strain evidence="2">cv. Fuhuasheng</strain>
        <tissue evidence="1">Leaves</tissue>
    </source>
</reference>
<evidence type="ECO:0000313" key="1">
    <source>
        <dbReference type="EMBL" id="RYR21466.1"/>
    </source>
</evidence>
<dbReference type="EMBL" id="SDMP01000013">
    <property type="protein sequence ID" value="RYR21466.1"/>
    <property type="molecule type" value="Genomic_DNA"/>
</dbReference>
<protein>
    <submittedName>
        <fullName evidence="1">Uncharacterized protein</fullName>
    </submittedName>
</protein>
<proteinExistence type="predicted"/>
<keyword evidence="2" id="KW-1185">Reference proteome</keyword>
<dbReference type="AlphaFoldDB" id="A0A445A4W6"/>
<name>A0A445A4W6_ARAHY</name>
<organism evidence="1 2">
    <name type="scientific">Arachis hypogaea</name>
    <name type="common">Peanut</name>
    <dbReference type="NCBI Taxonomy" id="3818"/>
    <lineage>
        <taxon>Eukaryota</taxon>
        <taxon>Viridiplantae</taxon>
        <taxon>Streptophyta</taxon>
        <taxon>Embryophyta</taxon>
        <taxon>Tracheophyta</taxon>
        <taxon>Spermatophyta</taxon>
        <taxon>Magnoliopsida</taxon>
        <taxon>eudicotyledons</taxon>
        <taxon>Gunneridae</taxon>
        <taxon>Pentapetalae</taxon>
        <taxon>rosids</taxon>
        <taxon>fabids</taxon>
        <taxon>Fabales</taxon>
        <taxon>Fabaceae</taxon>
        <taxon>Papilionoideae</taxon>
        <taxon>50 kb inversion clade</taxon>
        <taxon>dalbergioids sensu lato</taxon>
        <taxon>Dalbergieae</taxon>
        <taxon>Pterocarpus clade</taxon>
        <taxon>Arachis</taxon>
    </lineage>
</organism>
<accession>A0A445A4W6</accession>
<evidence type="ECO:0000313" key="2">
    <source>
        <dbReference type="Proteomes" id="UP000289738"/>
    </source>
</evidence>
<dbReference type="Proteomes" id="UP000289738">
    <property type="component" value="Chromosome B03"/>
</dbReference>
<sequence>MAETRNAMFFLLRRRSLSPPACGCAEAPWEGYIMDSMGVFGSAEGEGLLYWHHLGCPEQSLSIELCPFLRRWE</sequence>
<comment type="caution">
    <text evidence="1">The sequence shown here is derived from an EMBL/GenBank/DDBJ whole genome shotgun (WGS) entry which is preliminary data.</text>
</comment>
<gene>
    <name evidence="1" type="ORF">Ahy_B03g066762</name>
</gene>